<sequence>MHGRSISARSLKTEQAGAELRAVRRNDTFHPASGLTPQRLARILRDSIDGDPEPYLALAEDMEERNEHYAGVLGTRKRQVAGLEITVEAASDAAMDVAAADLIREVTERDRFRDELIDILDAVGKGFSATEILWDTSEGEWRPKAFKWRDPRWFRFDRDDPERLLLRGVQTDEPLKPFGWIVHTAKAKSGLPIRGGLARGAAWSFLFKAFTLKDWAIFCESYGQPLRLGKFGPGATEDDKQKLMQAVAGIASDYAAIVPETMAIDFIEAKLTGSLDLYERRADWLDRQISKLVLGQTGTTDAIAGGHAVGKVHDEVRADIEEADARQLAASLNRDLVRPLIDLNLGPQKAYPAIRIGRPDEVDVTELVENVAKLVPLGLKVGMSTLRDHLGLPDPDPDEEVLGAPAQQDPQTPDQPTPPAKSEPLRAQAFRTGPVAAPPDAVERAVDGLLDEGWERLVGPVVDGLDAEIGGAETLEEVRAIIRRRAEFMGLAAFTDTLAQAAFAARISGEADEDLR</sequence>
<dbReference type="EMBL" id="BMFA01000008">
    <property type="protein sequence ID" value="GGB55150.1"/>
    <property type="molecule type" value="Genomic_DNA"/>
</dbReference>
<dbReference type="AlphaFoldDB" id="A0A916X324"/>
<accession>A0A916X324</accession>
<organism evidence="2 3">
    <name type="scientific">Roseibium aquae</name>
    <dbReference type="NCBI Taxonomy" id="1323746"/>
    <lineage>
        <taxon>Bacteria</taxon>
        <taxon>Pseudomonadati</taxon>
        <taxon>Pseudomonadota</taxon>
        <taxon>Alphaproteobacteria</taxon>
        <taxon>Hyphomicrobiales</taxon>
        <taxon>Stappiaceae</taxon>
        <taxon>Roseibium</taxon>
    </lineage>
</organism>
<reference evidence="2" key="1">
    <citation type="journal article" date="2014" name="Int. J. Syst. Evol. Microbiol.">
        <title>Complete genome sequence of Corynebacterium casei LMG S-19264T (=DSM 44701T), isolated from a smear-ripened cheese.</title>
        <authorList>
            <consortium name="US DOE Joint Genome Institute (JGI-PGF)"/>
            <person name="Walter F."/>
            <person name="Albersmeier A."/>
            <person name="Kalinowski J."/>
            <person name="Ruckert C."/>
        </authorList>
    </citation>
    <scope>NUCLEOTIDE SEQUENCE</scope>
    <source>
        <strain evidence="2">CGMCC 1.12426</strain>
    </source>
</reference>
<evidence type="ECO:0008006" key="4">
    <source>
        <dbReference type="Google" id="ProtNLM"/>
    </source>
</evidence>
<dbReference type="Pfam" id="PF06074">
    <property type="entry name" value="Portal_Mu"/>
    <property type="match status" value="1"/>
</dbReference>
<reference evidence="2" key="2">
    <citation type="submission" date="2020-09" db="EMBL/GenBank/DDBJ databases">
        <authorList>
            <person name="Sun Q."/>
            <person name="Zhou Y."/>
        </authorList>
    </citation>
    <scope>NUCLEOTIDE SEQUENCE</scope>
    <source>
        <strain evidence="2">CGMCC 1.12426</strain>
    </source>
</reference>
<comment type="caution">
    <text evidence="2">The sequence shown here is derived from an EMBL/GenBank/DDBJ whole genome shotgun (WGS) entry which is preliminary data.</text>
</comment>
<dbReference type="InterPro" id="IPR009279">
    <property type="entry name" value="Portal_Mu"/>
</dbReference>
<keyword evidence="3" id="KW-1185">Reference proteome</keyword>
<proteinExistence type="predicted"/>
<name>A0A916X324_9HYPH</name>
<dbReference type="Proteomes" id="UP000605148">
    <property type="component" value="Unassembled WGS sequence"/>
</dbReference>
<feature type="region of interest" description="Disordered" evidence="1">
    <location>
        <begin position="388"/>
        <end position="423"/>
    </location>
</feature>
<evidence type="ECO:0000256" key="1">
    <source>
        <dbReference type="SAM" id="MobiDB-lite"/>
    </source>
</evidence>
<protein>
    <recommendedName>
        <fullName evidence="4">Phage gp29-like protein</fullName>
    </recommendedName>
</protein>
<gene>
    <name evidence="2" type="primary">gpH</name>
    <name evidence="2" type="ORF">GCM10011316_29050</name>
</gene>
<evidence type="ECO:0000313" key="3">
    <source>
        <dbReference type="Proteomes" id="UP000605148"/>
    </source>
</evidence>
<evidence type="ECO:0000313" key="2">
    <source>
        <dbReference type="EMBL" id="GGB55150.1"/>
    </source>
</evidence>